<dbReference type="CDD" id="cd02947">
    <property type="entry name" value="TRX_family"/>
    <property type="match status" value="1"/>
</dbReference>
<comment type="caution">
    <text evidence="4">The sequence shown here is derived from an EMBL/GenBank/DDBJ whole genome shotgun (WGS) entry which is preliminary data.</text>
</comment>
<comment type="similarity">
    <text evidence="1">Belongs to the thioredoxin family.</text>
</comment>
<dbReference type="EMBL" id="WVUH01000354">
    <property type="protein sequence ID" value="MBO4209818.1"/>
    <property type="molecule type" value="Genomic_DNA"/>
</dbReference>
<evidence type="ECO:0000313" key="5">
    <source>
        <dbReference type="Proteomes" id="UP000823521"/>
    </source>
</evidence>
<gene>
    <name evidence="4" type="ORF">GSF22_28070</name>
</gene>
<reference evidence="4 5" key="1">
    <citation type="submission" date="2019-12" db="EMBL/GenBank/DDBJ databases">
        <title>Whole genome sequencing of endophytic Actinobacterium Micromonospora sp. MPMI6T.</title>
        <authorList>
            <person name="Evv R."/>
            <person name="Podile A.R."/>
        </authorList>
    </citation>
    <scope>NUCLEOTIDE SEQUENCE [LARGE SCALE GENOMIC DNA]</scope>
    <source>
        <strain evidence="4 5">MPMI6</strain>
    </source>
</reference>
<evidence type="ECO:0000256" key="1">
    <source>
        <dbReference type="ARBA" id="ARBA00008987"/>
    </source>
</evidence>
<dbReference type="PANTHER" id="PTHR45663">
    <property type="entry name" value="GEO12009P1"/>
    <property type="match status" value="1"/>
</dbReference>
<keyword evidence="2" id="KW-0676">Redox-active center</keyword>
<dbReference type="PROSITE" id="PS51352">
    <property type="entry name" value="THIOREDOXIN_2"/>
    <property type="match status" value="1"/>
</dbReference>
<proteinExistence type="inferred from homology"/>
<dbReference type="InterPro" id="IPR013766">
    <property type="entry name" value="Thioredoxin_domain"/>
</dbReference>
<evidence type="ECO:0000256" key="2">
    <source>
        <dbReference type="ARBA" id="ARBA00023284"/>
    </source>
</evidence>
<dbReference type="Gene3D" id="3.40.30.10">
    <property type="entry name" value="Glutaredoxin"/>
    <property type="match status" value="1"/>
</dbReference>
<name>A0ABS3VZF5_MICEH</name>
<feature type="domain" description="Thioredoxin" evidence="3">
    <location>
        <begin position="8"/>
        <end position="148"/>
    </location>
</feature>
<organism evidence="4 5">
    <name type="scientific">Micromonospora echinofusca</name>
    <dbReference type="NCBI Taxonomy" id="47858"/>
    <lineage>
        <taxon>Bacteria</taxon>
        <taxon>Bacillati</taxon>
        <taxon>Actinomycetota</taxon>
        <taxon>Actinomycetes</taxon>
        <taxon>Micromonosporales</taxon>
        <taxon>Micromonosporaceae</taxon>
        <taxon>Micromonospora</taxon>
    </lineage>
</organism>
<evidence type="ECO:0000259" key="3">
    <source>
        <dbReference type="PROSITE" id="PS51352"/>
    </source>
</evidence>
<accession>A0ABS3VZF5</accession>
<sequence length="152" mass="16038">MTGLAVVLGVLALATVLGLWRRRRDGRIRPVPGTTTVGVPADATGATPSSALAALGVPAGAVTLVQFSSAYCAPCRTTRRILTEIEDRTGGVRVVEIDVEQHLDVVRELDVWRTPTVLVVDATGRVVQRVSGVPGRDDLVRAIRPLLVGVPS</sequence>
<protein>
    <submittedName>
        <fullName evidence="4">Thioredoxin</fullName>
    </submittedName>
</protein>
<dbReference type="PANTHER" id="PTHR45663:SF11">
    <property type="entry name" value="GEO12009P1"/>
    <property type="match status" value="1"/>
</dbReference>
<keyword evidence="5" id="KW-1185">Reference proteome</keyword>
<dbReference type="Pfam" id="PF00085">
    <property type="entry name" value="Thioredoxin"/>
    <property type="match status" value="1"/>
</dbReference>
<dbReference type="SUPFAM" id="SSF52833">
    <property type="entry name" value="Thioredoxin-like"/>
    <property type="match status" value="1"/>
</dbReference>
<evidence type="ECO:0000313" key="4">
    <source>
        <dbReference type="EMBL" id="MBO4209818.1"/>
    </source>
</evidence>
<dbReference type="Proteomes" id="UP000823521">
    <property type="component" value="Unassembled WGS sequence"/>
</dbReference>
<dbReference type="InterPro" id="IPR036249">
    <property type="entry name" value="Thioredoxin-like_sf"/>
</dbReference>